<reference evidence="2 3" key="1">
    <citation type="submission" date="2019-03" db="EMBL/GenBank/DDBJ databases">
        <title>Genomic Encyclopedia of Archaeal and Bacterial Type Strains, Phase II (KMG-II): from individual species to whole genera.</title>
        <authorList>
            <person name="Goeker M."/>
        </authorList>
    </citation>
    <scope>NUCLEOTIDE SEQUENCE [LARGE SCALE GENOMIC DNA]</scope>
    <source>
        <strain evidence="2 3">DSM 45499</strain>
    </source>
</reference>
<sequence>MSAVRKVVLSVSALFLGLSALFLVTGTATAQNAPYTLQCDEDWHTPCP</sequence>
<keyword evidence="3" id="KW-1185">Reference proteome</keyword>
<dbReference type="AlphaFoldDB" id="A0A4R7UWC6"/>
<comment type="caution">
    <text evidence="2">The sequence shown here is derived from an EMBL/GenBank/DDBJ whole genome shotgun (WGS) entry which is preliminary data.</text>
</comment>
<proteinExistence type="predicted"/>
<evidence type="ECO:0000313" key="3">
    <source>
        <dbReference type="Proteomes" id="UP000294927"/>
    </source>
</evidence>
<dbReference type="EMBL" id="SOCP01000021">
    <property type="protein sequence ID" value="TDV41088.1"/>
    <property type="molecule type" value="Genomic_DNA"/>
</dbReference>
<organism evidence="2 3">
    <name type="scientific">Actinophytocola oryzae</name>
    <dbReference type="NCBI Taxonomy" id="502181"/>
    <lineage>
        <taxon>Bacteria</taxon>
        <taxon>Bacillati</taxon>
        <taxon>Actinomycetota</taxon>
        <taxon>Actinomycetes</taxon>
        <taxon>Pseudonocardiales</taxon>
        <taxon>Pseudonocardiaceae</taxon>
    </lineage>
</organism>
<feature type="signal peptide" evidence="1">
    <location>
        <begin position="1"/>
        <end position="30"/>
    </location>
</feature>
<dbReference type="RefSeq" id="WP_166664443.1">
    <property type="nucleotide sequence ID" value="NZ_SOCP01000021.1"/>
</dbReference>
<keyword evidence="1" id="KW-0732">Signal</keyword>
<dbReference type="Proteomes" id="UP000294927">
    <property type="component" value="Unassembled WGS sequence"/>
</dbReference>
<accession>A0A4R7UWC6</accession>
<evidence type="ECO:0000256" key="1">
    <source>
        <dbReference type="SAM" id="SignalP"/>
    </source>
</evidence>
<evidence type="ECO:0000313" key="2">
    <source>
        <dbReference type="EMBL" id="TDV41088.1"/>
    </source>
</evidence>
<protein>
    <submittedName>
        <fullName evidence="2">Uncharacterized protein</fullName>
    </submittedName>
</protein>
<gene>
    <name evidence="2" type="ORF">CLV71_121154</name>
</gene>
<name>A0A4R7UWC6_9PSEU</name>
<feature type="chain" id="PRO_5020677255" evidence="1">
    <location>
        <begin position="31"/>
        <end position="48"/>
    </location>
</feature>